<comment type="caution">
    <text evidence="1">The sequence shown here is derived from an EMBL/GenBank/DDBJ whole genome shotgun (WGS) entry which is preliminary data.</text>
</comment>
<gene>
    <name evidence="1" type="ORF">RB614_12050</name>
</gene>
<sequence length="358" mass="38079">MRIPVTAATVTGESESALADEFARRGWTDGLPVTVPTAERVNACLAAAGREPDEVLLSVEENRRDVTVRLAAVNAVLAGCAAEQFPVVVAAIQGWADPRWGAGDRTFFYMSNASTGGGAQLTVVNGPVRHALGMNSGTNLYGPAAHANVAIGRALRLVLRNVLGFRPDTLDQATQGHPGKLGFCLAENEEQSPWEPLHVEHGFSADDSTVMVMSGRGPEPIENRTGASAEGILHTIADTLSRLGAMVPGGPVVVVMGPEHADIVGSKHGWSKQEAKRFLYENFRRPVADLARAELKFRPDPVRDRTEGGITYRYGARDPGDIALIVAGGRNAGISSVITSWCYATPPGEFILAPVRMP</sequence>
<protein>
    <submittedName>
        <fullName evidence="1">Uncharacterized protein</fullName>
    </submittedName>
</protein>
<evidence type="ECO:0000313" key="2">
    <source>
        <dbReference type="Proteomes" id="UP001230908"/>
    </source>
</evidence>
<proteinExistence type="predicted"/>
<dbReference type="EMBL" id="JAVHUY010000009">
    <property type="protein sequence ID" value="MDQ7905257.1"/>
    <property type="molecule type" value="Genomic_DNA"/>
</dbReference>
<reference evidence="1 2" key="1">
    <citation type="submission" date="2023-08" db="EMBL/GenBank/DDBJ databases">
        <title>Phytohabitans sansha sp. nov., isolated from marine sediment.</title>
        <authorList>
            <person name="Zhao Y."/>
            <person name="Yi K."/>
        </authorList>
    </citation>
    <scope>NUCLEOTIDE SEQUENCE [LARGE SCALE GENOMIC DNA]</scope>
    <source>
        <strain evidence="1 2">ZYX-F-186</strain>
    </source>
</reference>
<organism evidence="1 2">
    <name type="scientific">Phytohabitans maris</name>
    <dbReference type="NCBI Taxonomy" id="3071409"/>
    <lineage>
        <taxon>Bacteria</taxon>
        <taxon>Bacillati</taxon>
        <taxon>Actinomycetota</taxon>
        <taxon>Actinomycetes</taxon>
        <taxon>Micromonosporales</taxon>
        <taxon>Micromonosporaceae</taxon>
    </lineage>
</organism>
<evidence type="ECO:0000313" key="1">
    <source>
        <dbReference type="EMBL" id="MDQ7905257.1"/>
    </source>
</evidence>
<dbReference type="RefSeq" id="WP_308712528.1">
    <property type="nucleotide sequence ID" value="NZ_JAVHUY010000009.1"/>
</dbReference>
<accession>A0ABU0ZH41</accession>
<dbReference type="Proteomes" id="UP001230908">
    <property type="component" value="Unassembled WGS sequence"/>
</dbReference>
<name>A0ABU0ZH41_9ACTN</name>
<keyword evidence="2" id="KW-1185">Reference proteome</keyword>